<dbReference type="NCBIfam" id="TIGR02729">
    <property type="entry name" value="Obg_CgtA"/>
    <property type="match status" value="1"/>
</dbReference>
<dbReference type="SUPFAM" id="SSF52540">
    <property type="entry name" value="P-loop containing nucleoside triphosphate hydrolases"/>
    <property type="match status" value="1"/>
</dbReference>
<feature type="compositionally biased region" description="Acidic residues" evidence="8">
    <location>
        <begin position="196"/>
        <end position="215"/>
    </location>
</feature>
<proteinExistence type="inferred from homology"/>
<dbReference type="EMBL" id="JABFUD020000016">
    <property type="protein sequence ID" value="KAI5068558.1"/>
    <property type="molecule type" value="Genomic_DNA"/>
</dbReference>
<name>A0A9D4ZAR8_ADICA</name>
<dbReference type="InterPro" id="IPR045086">
    <property type="entry name" value="OBG_GTPase"/>
</dbReference>
<evidence type="ECO:0000256" key="8">
    <source>
        <dbReference type="SAM" id="MobiDB-lite"/>
    </source>
</evidence>
<dbReference type="GO" id="GO:0005739">
    <property type="term" value="C:mitochondrion"/>
    <property type="evidence" value="ECO:0007669"/>
    <property type="project" value="TreeGrafter"/>
</dbReference>
<dbReference type="NCBIfam" id="TIGR03595">
    <property type="entry name" value="Obg_CgtA_exten"/>
    <property type="match status" value="1"/>
</dbReference>
<dbReference type="SUPFAM" id="SSF102741">
    <property type="entry name" value="Obg GTP-binding protein C-terminal domain"/>
    <property type="match status" value="1"/>
</dbReference>
<evidence type="ECO:0000256" key="6">
    <source>
        <dbReference type="ARBA" id="ARBA00022842"/>
    </source>
</evidence>
<dbReference type="GO" id="GO:0042254">
    <property type="term" value="P:ribosome biogenesis"/>
    <property type="evidence" value="ECO:0007669"/>
    <property type="project" value="UniProtKB-UniRule"/>
</dbReference>
<evidence type="ECO:0000259" key="11">
    <source>
        <dbReference type="PROSITE" id="PS51883"/>
    </source>
</evidence>
<dbReference type="PANTHER" id="PTHR11702">
    <property type="entry name" value="DEVELOPMENTALLY REGULATED GTP-BINDING PROTEIN-RELATED"/>
    <property type="match status" value="1"/>
</dbReference>
<dbReference type="HAMAP" id="MF_01454">
    <property type="entry name" value="GTPase_Obg"/>
    <property type="match status" value="1"/>
</dbReference>
<keyword evidence="3" id="KW-0150">Chloroplast</keyword>
<dbReference type="PROSITE" id="PS51883">
    <property type="entry name" value="OBG"/>
    <property type="match status" value="1"/>
</dbReference>
<feature type="region of interest" description="Disordered" evidence="8">
    <location>
        <begin position="132"/>
        <end position="215"/>
    </location>
</feature>
<dbReference type="GO" id="GO:0003924">
    <property type="term" value="F:GTPase activity"/>
    <property type="evidence" value="ECO:0007669"/>
    <property type="project" value="InterPro"/>
</dbReference>
<feature type="region of interest" description="Disordered" evidence="8">
    <location>
        <begin position="785"/>
        <end position="806"/>
    </location>
</feature>
<dbReference type="Pfam" id="PF01018">
    <property type="entry name" value="GTP1_OBG"/>
    <property type="match status" value="1"/>
</dbReference>
<evidence type="ECO:0000256" key="4">
    <source>
        <dbReference type="ARBA" id="ARBA00022723"/>
    </source>
</evidence>
<dbReference type="PROSITE" id="PS51710">
    <property type="entry name" value="G_OBG"/>
    <property type="match status" value="1"/>
</dbReference>
<evidence type="ECO:0000256" key="7">
    <source>
        <dbReference type="ARBA" id="ARBA00023134"/>
    </source>
</evidence>
<evidence type="ECO:0000259" key="10">
    <source>
        <dbReference type="PROSITE" id="PS51881"/>
    </source>
</evidence>
<dbReference type="GO" id="GO:0005525">
    <property type="term" value="F:GTP binding"/>
    <property type="evidence" value="ECO:0007669"/>
    <property type="project" value="UniProtKB-KW"/>
</dbReference>
<dbReference type="InterPro" id="IPR027417">
    <property type="entry name" value="P-loop_NTPase"/>
</dbReference>
<dbReference type="Gene3D" id="3.40.50.300">
    <property type="entry name" value="P-loop containing nucleotide triphosphate hydrolases"/>
    <property type="match status" value="1"/>
</dbReference>
<feature type="region of interest" description="Disordered" evidence="8">
    <location>
        <begin position="33"/>
        <end position="67"/>
    </location>
</feature>
<dbReference type="SUPFAM" id="SSF82051">
    <property type="entry name" value="Obg GTP-binding protein N-terminal domain"/>
    <property type="match status" value="1"/>
</dbReference>
<dbReference type="InterPro" id="IPR006074">
    <property type="entry name" value="GTP1-OBG_CS"/>
</dbReference>
<dbReference type="PROSITE" id="PS00905">
    <property type="entry name" value="GTP1_OBG"/>
    <property type="match status" value="1"/>
</dbReference>
<dbReference type="PRINTS" id="PR00326">
    <property type="entry name" value="GTP1OBG"/>
</dbReference>
<dbReference type="InterPro" id="IPR014100">
    <property type="entry name" value="GTP-bd_Obg/CgtA"/>
</dbReference>
<dbReference type="InterPro" id="IPR036346">
    <property type="entry name" value="GTP-bd_prot_GTP1/OBG_C_sf"/>
</dbReference>
<evidence type="ECO:0000256" key="2">
    <source>
        <dbReference type="ARBA" id="ARBA00007699"/>
    </source>
</evidence>
<sequence>MSTPHSLVSLPTAASRPALTSSARFLFSISCSSKRKKKASAKPKVITPAKPTRRDIPEDDFSLGIGGGASTLTALQPLTDEQDTLIEQKQKLELQLSQQKVTQKPSFNPSAQPTTDPLSWFTLAAYEPQIVMPEEEADPDADVDSTYDAPLVSDAASYELEDDEGENDTVEEKDDAASDAEFEWVEVNALSSDLREDSDDEDVDEEVEVLSADDSDIDEYDEAYLEADAALAHFEKEAKRKSVSVKRISLNGSLLSEDDTEDVSDNDEDEVAFISRKSGNRRHNMLDEYDEEDEKKQPKRGIPAVMRSFDKAKVYVKAGNGGNGVVAFRREKYVPFGGPSGGSGGRGGHVYVRSDPSLNSLLCFRKSVHFRAGRGSHGMGKSQDGAAGTDCIIDVPLGTVIREAGDGISGPGEVLLELTRPGQCELLLSGGRGGRGNTAFKTGRNKTPQLAENGEEGAEMWLELELKLVADVGIIGVPNAGKSTLLSVISAAQPAIGAYPFTTLLPNLGVVPIGFESTMVVADLPGLLEGAHLGIGLGHEFLRHTERCRVLVHMIDGMSQQPEQEYEAVRLELQLFNPLLSEKPYIVAFNKMDIPEAAERWPNFRDYLRQKGIEPICISAVTKAGVTDVVNKAYSLLQSLPSSSYEDDADKEGSGEFGIAEKIRRQRSAPIEEFEIIEDKASKTWQVQGAGLQRFTQMTNWEYFEALTRFQHVLTASGVNKALKERGVAEGDTVIVGQMEFVWHDTEDIMAADWKRGFRGSRDPAESELDFVEHGELDVISSVEPGTRIGGINSSTEGHNQMELES</sequence>
<dbReference type="Proteomes" id="UP000886520">
    <property type="component" value="Chromosome 16"/>
</dbReference>
<comment type="similarity">
    <text evidence="2">Belongs to the TRAFAC class OBG-HflX-like GTPase superfamily. OBG GTPase family.</text>
</comment>
<dbReference type="CDD" id="cd01898">
    <property type="entry name" value="Obg"/>
    <property type="match status" value="1"/>
</dbReference>
<evidence type="ECO:0000256" key="3">
    <source>
        <dbReference type="ARBA" id="ARBA00022528"/>
    </source>
</evidence>
<dbReference type="NCBIfam" id="NF008956">
    <property type="entry name" value="PRK12299.1"/>
    <property type="match status" value="1"/>
</dbReference>
<comment type="cofactor">
    <cofactor evidence="1">
        <name>Mg(2+)</name>
        <dbReference type="ChEBI" id="CHEBI:18420"/>
    </cofactor>
</comment>
<comment type="caution">
    <text evidence="12">The sequence shown here is derived from an EMBL/GenBank/DDBJ whole genome shotgun (WGS) entry which is preliminary data.</text>
</comment>
<keyword evidence="13" id="KW-1185">Reference proteome</keyword>
<keyword evidence="6" id="KW-0460">Magnesium</keyword>
<dbReference type="Gene3D" id="3.30.300.350">
    <property type="entry name" value="GTP-binding protein OBG, C-terminal domain"/>
    <property type="match status" value="1"/>
</dbReference>
<feature type="domain" description="OCT" evidence="10">
    <location>
        <begin position="666"/>
        <end position="745"/>
    </location>
</feature>
<feature type="domain" description="Obg" evidence="11">
    <location>
        <begin position="306"/>
        <end position="469"/>
    </location>
</feature>
<organism evidence="12 13">
    <name type="scientific">Adiantum capillus-veneris</name>
    <name type="common">Maidenhair fern</name>
    <dbReference type="NCBI Taxonomy" id="13818"/>
    <lineage>
        <taxon>Eukaryota</taxon>
        <taxon>Viridiplantae</taxon>
        <taxon>Streptophyta</taxon>
        <taxon>Embryophyta</taxon>
        <taxon>Tracheophyta</taxon>
        <taxon>Polypodiopsida</taxon>
        <taxon>Polypodiidae</taxon>
        <taxon>Polypodiales</taxon>
        <taxon>Pteridineae</taxon>
        <taxon>Pteridaceae</taxon>
        <taxon>Vittarioideae</taxon>
        <taxon>Adiantum</taxon>
    </lineage>
</organism>
<keyword evidence="5" id="KW-0547">Nucleotide-binding</keyword>
<dbReference type="InterPro" id="IPR031167">
    <property type="entry name" value="G_OBG"/>
</dbReference>
<protein>
    <submittedName>
        <fullName evidence="12">Uncharacterized protein</fullName>
    </submittedName>
</protein>
<reference evidence="12" key="1">
    <citation type="submission" date="2021-01" db="EMBL/GenBank/DDBJ databases">
        <title>Adiantum capillus-veneris genome.</title>
        <authorList>
            <person name="Fang Y."/>
            <person name="Liao Q."/>
        </authorList>
    </citation>
    <scope>NUCLEOTIDE SEQUENCE</scope>
    <source>
        <strain evidence="12">H3</strain>
        <tissue evidence="12">Leaf</tissue>
    </source>
</reference>
<feature type="domain" description="OBG-type G" evidence="9">
    <location>
        <begin position="470"/>
        <end position="638"/>
    </location>
</feature>
<dbReference type="OrthoDB" id="347018at2759"/>
<evidence type="ECO:0000313" key="12">
    <source>
        <dbReference type="EMBL" id="KAI5068558.1"/>
    </source>
</evidence>
<dbReference type="FunFam" id="2.70.210.12:FF:000001">
    <property type="entry name" value="GTPase Obg"/>
    <property type="match status" value="1"/>
</dbReference>
<dbReference type="Pfam" id="PF09269">
    <property type="entry name" value="DUF1967"/>
    <property type="match status" value="1"/>
</dbReference>
<gene>
    <name evidence="12" type="ORF">GOP47_0016903</name>
</gene>
<evidence type="ECO:0000256" key="5">
    <source>
        <dbReference type="ARBA" id="ARBA00022741"/>
    </source>
</evidence>
<keyword evidence="3" id="KW-0934">Plastid</keyword>
<dbReference type="NCBIfam" id="NF008955">
    <property type="entry name" value="PRK12297.1"/>
    <property type="match status" value="1"/>
</dbReference>
<dbReference type="InterPro" id="IPR036726">
    <property type="entry name" value="GTP1_OBG_dom_sf"/>
</dbReference>
<dbReference type="InterPro" id="IPR015349">
    <property type="entry name" value="OCT_dom"/>
</dbReference>
<dbReference type="Gene3D" id="2.70.210.12">
    <property type="entry name" value="GTP1/OBG domain"/>
    <property type="match status" value="1"/>
</dbReference>
<accession>A0A9D4ZAR8</accession>
<dbReference type="AlphaFoldDB" id="A0A9D4ZAR8"/>
<keyword evidence="7" id="KW-0342">GTP-binding</keyword>
<feature type="compositionally biased region" description="Acidic residues" evidence="8">
    <location>
        <begin position="159"/>
        <end position="184"/>
    </location>
</feature>
<dbReference type="InterPro" id="IPR006169">
    <property type="entry name" value="GTP1_OBG_dom"/>
</dbReference>
<keyword evidence="4" id="KW-0479">Metal-binding</keyword>
<evidence type="ECO:0000313" key="13">
    <source>
        <dbReference type="Proteomes" id="UP000886520"/>
    </source>
</evidence>
<dbReference type="PANTHER" id="PTHR11702:SF44">
    <property type="entry name" value="GTP-BINDING PROTEIN OBGC, CHLOROPLASTIC"/>
    <property type="match status" value="1"/>
</dbReference>
<dbReference type="GO" id="GO:0000287">
    <property type="term" value="F:magnesium ion binding"/>
    <property type="evidence" value="ECO:0007669"/>
    <property type="project" value="InterPro"/>
</dbReference>
<evidence type="ECO:0000259" key="9">
    <source>
        <dbReference type="PROSITE" id="PS51710"/>
    </source>
</evidence>
<dbReference type="PROSITE" id="PS51881">
    <property type="entry name" value="OCT"/>
    <property type="match status" value="1"/>
</dbReference>
<feature type="compositionally biased region" description="Acidic residues" evidence="8">
    <location>
        <begin position="133"/>
        <end position="145"/>
    </location>
</feature>
<dbReference type="InterPro" id="IPR006073">
    <property type="entry name" value="GTP-bd"/>
</dbReference>
<dbReference type="Pfam" id="PF01926">
    <property type="entry name" value="MMR_HSR1"/>
    <property type="match status" value="1"/>
</dbReference>
<evidence type="ECO:0000256" key="1">
    <source>
        <dbReference type="ARBA" id="ARBA00001946"/>
    </source>
</evidence>